<gene>
    <name evidence="3" type="ORF">GT360_06625</name>
</gene>
<dbReference type="PROSITE" id="PS51384">
    <property type="entry name" value="FAD_FR"/>
    <property type="match status" value="1"/>
</dbReference>
<dbReference type="Proteomes" id="UP000464262">
    <property type="component" value="Chromosome 1"/>
</dbReference>
<dbReference type="InterPro" id="IPR017927">
    <property type="entry name" value="FAD-bd_FR_type"/>
</dbReference>
<evidence type="ECO:0000313" key="4">
    <source>
        <dbReference type="Proteomes" id="UP000464262"/>
    </source>
</evidence>
<dbReference type="InterPro" id="IPR039261">
    <property type="entry name" value="FNR_nucleotide-bd"/>
</dbReference>
<dbReference type="AlphaFoldDB" id="A0A7Z2YEQ2"/>
<reference evidence="3 4" key="1">
    <citation type="submission" date="2020-01" db="EMBL/GenBank/DDBJ databases">
        <title>Whole genome and functional gene identification of agarase of Vibrio HN897.</title>
        <authorList>
            <person name="Liu Y."/>
            <person name="Zhao Z."/>
        </authorList>
    </citation>
    <scope>NUCLEOTIDE SEQUENCE [LARGE SCALE GENOMIC DNA]</scope>
    <source>
        <strain evidence="3 4">HN897</strain>
    </source>
</reference>
<dbReference type="SUPFAM" id="SSF63380">
    <property type="entry name" value="Riboflavin synthase domain-like"/>
    <property type="match status" value="1"/>
</dbReference>
<keyword evidence="4" id="KW-1185">Reference proteome</keyword>
<dbReference type="CDD" id="cd06193">
    <property type="entry name" value="siderophore_interacting"/>
    <property type="match status" value="1"/>
</dbReference>
<dbReference type="PANTHER" id="PTHR30157:SF0">
    <property type="entry name" value="NADPH-DEPENDENT FERRIC-CHELATE REDUCTASE"/>
    <property type="match status" value="1"/>
</dbReference>
<evidence type="ECO:0000259" key="2">
    <source>
        <dbReference type="PROSITE" id="PS51384"/>
    </source>
</evidence>
<comment type="similarity">
    <text evidence="1">Belongs to the SIP oxidoreductase family.</text>
</comment>
<feature type="domain" description="FAD-binding FR-type" evidence="2">
    <location>
        <begin position="5"/>
        <end position="123"/>
    </location>
</feature>
<dbReference type="Gene3D" id="2.40.30.10">
    <property type="entry name" value="Translation factors"/>
    <property type="match status" value="1"/>
</dbReference>
<dbReference type="GO" id="GO:0016491">
    <property type="term" value="F:oxidoreductase activity"/>
    <property type="evidence" value="ECO:0007669"/>
    <property type="project" value="InterPro"/>
</dbReference>
<organism evidence="3 4">
    <name type="scientific">Vibrio astriarenae</name>
    <dbReference type="NCBI Taxonomy" id="1481923"/>
    <lineage>
        <taxon>Bacteria</taxon>
        <taxon>Pseudomonadati</taxon>
        <taxon>Pseudomonadota</taxon>
        <taxon>Gammaproteobacteria</taxon>
        <taxon>Vibrionales</taxon>
        <taxon>Vibrionaceae</taxon>
        <taxon>Vibrio</taxon>
    </lineage>
</organism>
<dbReference type="InterPro" id="IPR039374">
    <property type="entry name" value="SIP_fam"/>
</dbReference>
<sequence>MKRKMTPKSLTVISTQKLSDSFLRIRFTGDDLQKMPEDCEGDYIKLIFNANGTTNIDDMSETGRPLMRTYTIRHFDSAALTLDVDFVLHDSQDQDGIASHWAQTAKAGDTIKIGGPGHSETIPFDLHDYVFVADMTSLPALAVTLTKLTPDAKGRAFIQIADASDKQELEAPQGIDIEWLLGDHQQPLLAKSVESLTSVPSNAGVWCACEFSQMRAVRRHVSDNWSCARENTYFSSYWKHGVTEDGHKALKRQDAESFNQA</sequence>
<evidence type="ECO:0000256" key="1">
    <source>
        <dbReference type="ARBA" id="ARBA00035644"/>
    </source>
</evidence>
<dbReference type="KEGG" id="vas:GT360_06625"/>
<dbReference type="PANTHER" id="PTHR30157">
    <property type="entry name" value="FERRIC REDUCTASE, NADPH-DEPENDENT"/>
    <property type="match status" value="1"/>
</dbReference>
<dbReference type="Pfam" id="PF04954">
    <property type="entry name" value="SIP"/>
    <property type="match status" value="1"/>
</dbReference>
<dbReference type="EMBL" id="CP047475">
    <property type="protein sequence ID" value="QIA64698.1"/>
    <property type="molecule type" value="Genomic_DNA"/>
</dbReference>
<dbReference type="InterPro" id="IPR017938">
    <property type="entry name" value="Riboflavin_synthase-like_b-brl"/>
</dbReference>
<name>A0A7Z2YEQ2_9VIBR</name>
<accession>A0A7Z2YEQ2</accession>
<evidence type="ECO:0000313" key="3">
    <source>
        <dbReference type="EMBL" id="QIA64698.1"/>
    </source>
</evidence>
<dbReference type="Gene3D" id="3.40.50.80">
    <property type="entry name" value="Nucleotide-binding domain of ferredoxin-NADP reductase (FNR) module"/>
    <property type="match status" value="1"/>
</dbReference>
<protein>
    <submittedName>
        <fullName evidence="3">SIP domain-containing protein</fullName>
    </submittedName>
</protein>
<dbReference type="Pfam" id="PF08021">
    <property type="entry name" value="FAD_binding_9"/>
    <property type="match status" value="1"/>
</dbReference>
<proteinExistence type="inferred from homology"/>
<dbReference type="InterPro" id="IPR013113">
    <property type="entry name" value="SIP_FAD-bd"/>
</dbReference>
<dbReference type="InterPro" id="IPR007037">
    <property type="entry name" value="SIP_rossman_dom"/>
</dbReference>